<organism evidence="4 5">
    <name type="scientific">Candidatus Hamiltonella defensa</name>
    <name type="common">Bemisia tabaci</name>
    <dbReference type="NCBI Taxonomy" id="672795"/>
    <lineage>
        <taxon>Bacteria</taxon>
        <taxon>Pseudomonadati</taxon>
        <taxon>Pseudomonadota</taxon>
        <taxon>Gammaproteobacteria</taxon>
        <taxon>Enterobacterales</taxon>
        <taxon>Enterobacteriaceae</taxon>
        <taxon>aphid secondary symbionts</taxon>
        <taxon>Candidatus Williamhamiltonella</taxon>
    </lineage>
</organism>
<feature type="compositionally biased region" description="Basic and acidic residues" evidence="2">
    <location>
        <begin position="3495"/>
        <end position="3504"/>
    </location>
</feature>
<feature type="domain" description="Bacterial Ig-like" evidence="3">
    <location>
        <begin position="1315"/>
        <end position="1404"/>
    </location>
</feature>
<feature type="compositionally biased region" description="Low complexity" evidence="2">
    <location>
        <begin position="3591"/>
        <end position="3610"/>
    </location>
</feature>
<feature type="compositionally biased region" description="Basic and acidic residues" evidence="2">
    <location>
        <begin position="3573"/>
        <end position="3587"/>
    </location>
</feature>
<feature type="coiled-coil region" evidence="1">
    <location>
        <begin position="97"/>
        <end position="150"/>
    </location>
</feature>
<dbReference type="EMBL" id="CP016303">
    <property type="protein sequence ID" value="ASX25957.1"/>
    <property type="molecule type" value="Genomic_DNA"/>
</dbReference>
<feature type="compositionally biased region" description="Polar residues" evidence="2">
    <location>
        <begin position="554"/>
        <end position="566"/>
    </location>
</feature>
<protein>
    <recommendedName>
        <fullName evidence="3">Bacterial Ig-like domain-containing protein</fullName>
    </recommendedName>
</protein>
<feature type="domain" description="Bacterial Ig-like" evidence="3">
    <location>
        <begin position="2703"/>
        <end position="2814"/>
    </location>
</feature>
<feature type="domain" description="Bacterial Ig-like" evidence="3">
    <location>
        <begin position="872"/>
        <end position="953"/>
    </location>
</feature>
<reference evidence="5" key="1">
    <citation type="submission" date="2016-06" db="EMBL/GenBank/DDBJ databases">
        <authorList>
            <person name="Chen W."/>
            <person name="Hasegawa D.K."/>
        </authorList>
    </citation>
    <scope>NUCLEOTIDE SEQUENCE [LARGE SCALE GENOMIC DNA]</scope>
    <source>
        <strain evidence="5">MEAM1</strain>
    </source>
</reference>
<feature type="domain" description="Bacterial Ig-like" evidence="3">
    <location>
        <begin position="427"/>
        <end position="514"/>
    </location>
</feature>
<feature type="compositionally biased region" description="Polar residues" evidence="2">
    <location>
        <begin position="3734"/>
        <end position="3743"/>
    </location>
</feature>
<evidence type="ECO:0000256" key="2">
    <source>
        <dbReference type="SAM" id="MobiDB-lite"/>
    </source>
</evidence>
<keyword evidence="1" id="KW-0175">Coiled coil</keyword>
<dbReference type="Gene3D" id="3.30.420.430">
    <property type="match status" value="1"/>
</dbReference>
<feature type="compositionally biased region" description="Acidic residues" evidence="2">
    <location>
        <begin position="3612"/>
        <end position="3621"/>
    </location>
</feature>
<dbReference type="Pfam" id="PF19077">
    <property type="entry name" value="Big_13"/>
    <property type="match status" value="12"/>
</dbReference>
<dbReference type="InterPro" id="IPR044016">
    <property type="entry name" value="Big_13"/>
</dbReference>
<evidence type="ECO:0000313" key="5">
    <source>
        <dbReference type="Proteomes" id="UP000216438"/>
    </source>
</evidence>
<evidence type="ECO:0000256" key="1">
    <source>
        <dbReference type="SAM" id="Coils"/>
    </source>
</evidence>
<feature type="region of interest" description="Disordered" evidence="2">
    <location>
        <begin position="3472"/>
        <end position="3655"/>
    </location>
</feature>
<dbReference type="Gene3D" id="2.60.40.10">
    <property type="entry name" value="Immunoglobulins"/>
    <property type="match status" value="17"/>
</dbReference>
<proteinExistence type="predicted"/>
<sequence>MATQKIFAQHNSRIDLSSLGNKNQVKVAISGPDLKLTSPQGSVTIVNGAIYSSLKDSQLSFQFQDGTLKGKDLLSEVNLENIDFKSADSFLVDQVQNKELQEEQEALKQKMRQAEKDKEEAEKARAKAEKEKAEAQKAALEAQEAQKYSQQIEQTLNDFLTQANTKSALAQITPDERDISLNSASSLHKESNTTIEVAQVNKNTNRSSGLNNPAPNPKIDLKISFGLDDNSNSSGQKDNLTNVNLPTLIGSTLPGTQVIIQKKDGLILNTTKADSSGNFVFTLDKSLDEGPHEFMALGEYKGNKAQAELSLLIKSIIKPVDFQINQKDIALESENPDIFLIKNVQPAIEGTAEENTQVSVYNKKSTDDKETLLGTVSVDEKGGWSYSFKDRQLAQGDNNIRVVAEDAAKNTAAAKKNINLDSIPPDAPTIQLAKESDPKIHEGQTFTRFTNPLLEGTLEAGAKIELYLNGKKITEDISVAEGKWSFEPKQKLAAQEHTIQGVAIDERGNRSDERKEENTQGHGEFTFTIDNNVNIGEFNAKIVDSDNTSLKVDGNNNDKITSNTNPRFEGKGKPNSTIIFSNNANKSDTQIIKVNEQGEWTLEGFNNPSKDGPDNLIFDITDLYGNQGKFTFEYQIDTTAPPAPSGISLKDNFKTIGANKTPTTADKQPTLTGKGEAFSWVWIYEDRGLDSGSDNKEKYLGRVKVNSDGYWEYKFPESLTPKLHTLKFKAQDAANNFSTKSEFQFNVQTKATILEAYLSNDSRSNKSLEWKTKNNKNLKIEGKADSEADITINITNGSKNKVVADSEGNWNTDIDDLSDGKYPVKITSTSKVEGIDPLNIEHELWIKTRIDPATIEIIEENGLVSKRDDRIITSSTQPRFNITGEAGSEFTVTFKKNGTEEKKEVTGQISQSGDFIVENLDLEKGVYDVQVELKDDVGNRSQLSVAYQFTIDTDGIAPTIELKNSTAFNDEPNKNITKDNIFQFKGKAAQGARISLRRHDEDNDTAPSVIQDDISANDVNGAWEAEYNASANTLKDGEYTFSVQSSHLRKQLDSAQLKVTLDRETQIGKIELVQTADDNALESDTTKSQKPKFKITVPDDVRQIELWAVEKNKIRTDTEKLTFKTEDASITNSDKNRIWEMALEPDRGLKSDKEYTLHVEVTDHASNKKNNWDDGSEPYPFYISGDLTTPEIVFDNDTRTGKSFNFTRKNETLGFIVSNVKIVEGQNLPTVQVAIKSLTDGQDLKNITVTTKDREWRAVANTDFSKGKYQATVTVTDFKNATASNTFDFHVKDFIKPTKIELVDESENGKSFVGNESDLTLTYNSPQFKITFDKEDMDSVNIKLEDSAGTPIQGTLLTEKEIKEGEYTYKPASLSNTANYILTVTAIDKAGNQSPKSQSFNINTSELEKVDILLDEQDKTGDKTSNFTKNKRPTLIFRTQEDNIDSIEIYKKFETGGENEKIRTLESSGGFKKNEEQRWQIPENIFEKDGKYTITARPYKGKKPGPVNEIEIDFYQQAPDVQDIQLNEESKSKFENSGFFTNKPKPGFLITVADKDQHRVWKMEVSVISKSSENTVETINITGNIFPANRPHSVKTQQPWSKGTYNILVKLTDKAGNDSHKTQEIHFDNTKPQPVIDFDPDAIPQDSGEKTIISNQNRKFVIKGTTEKPIEASDYIEVTLTENNKTPKKETLYNSKSTKDANLFTYNAAKKEQTFSLGESDNWPKGDFELSVKVTDQYGNTGISQQPLSFTIQDGVEKPEIDLLDDTSYERQAGLYITKNPHPSFRLRNLDEHATRLEIKTTTPVAGSEPLKDPFDDLATDNEKKERLKSGFQLTDSWYAQGYYNLLVNTFVGAERSPDETLKVLFDNQLTPPKITLDEETGKSASANMTGAVVASKTPRFNLSAIDSDVKKVSLKVYKNTKTEHFEKIEFDIKDLEDNTKRSSIEGQGIKRTDSGYTYQPLGWGDNTKYKIRLTVTDRASNTNEANPAEFEVNIDTRTAKIPSITLDEKDNHAFNKNEKSFTKNQAPTFKLDNIDERAEKITITIYKPGNTTEVLASRTFNENEKNFKINALILDDRNPLRSLQDGQYTIQAVVTLNTKISSSPGTLDFTVDHADAPTPTIELVENTGTNAKPVTNKTTPKFKIKGIDPDRLDWDNPDSIVVSFHKKNSSDTPVTQTFKQSDIPDNSNEFDFTTSTALGQGEYDVTVNVTYQAGQSKSNTLANLDIYTTPPQSTIEFENPRNVLNDGGKNKVQKKDLKFKISVTENEPMLQKGSSQVKVSLKKGDIKQGPEIEAQYNNTDKVWTVDLSDQSISKGDYTIEANVTDKHGNTGTSQPMGFYMLDGLLRPEIEINTSDHTPYDPGEYTGNKKITNKKQPRFIIKNIDPEAESVTFSVSVKGAPSPFITKDYKKNEGLPFSDNREDILVQFQEDGDYDITLDVAGVGGVRQSAEALSLTLNAQVDTPQISLQSQKDVATPLNSEKKPTFLIQQIGEHVREIKIIRESPSNAAVKKEFICKINDKGEVQTLNNRSEGTLTKDTRNTGTYTFTPNDEWVDGTYKVRVEVTNRARQSAISNEDRILTLTIDNNLPEVPTIELDPAHKSTYPVPLGDTETWTKTNPPKFNITVMRNDLNPVTKVHVKVKDPGGTEKTEEATQKDGQWTFTPRTSFTKGAYTLSVQSENQLGRKSHFSRDITVYFNADTPRKPEIRLDSDSITGIDNPADITNKSSPKLSITNINTVEDAVDTNAVEVTLSKHSTKEALATDARATYDSAKNTFSYVKNNLSQGKYIATVKATNKAGVPSQISDSFTFEIDTTAPNPPEIEILAGSYVTDKNSKKVLKNKDQLVFSIKTAAEINDPKYIEVSLDGNKLTSGLKTEIGKRGLFSIIGVYGRDKTVWNATYNTPLSVRDDHKLLVKIEDKAGNSASTTSELFRVIPDLPTPTIEMTNSTSLDIANYPNLTKNKEVLFNIKLPGFKAEDVKEVKVSLDNRNWKVINHSNTSTWKYKTDSLTDNKHTLYVQVTDITDKNKPAEQNFDVNTNISQPIIQMLKTDKDETSPEGKTIFKRNTPSFKFLNIPQDIYDITVTLDKDTVVIDRNEILKNSESSTYTWTPPAELSRGEHTIKVAYRDLASNEKHSEEKSFEVDLQTINYAVLPPDTEEDLTALRKLKSLNDYRNYKVKILIKADAKENETIIAKDKFGNKLGEVKVTAGSKSFEMITDKFDSTEGFQLYIKDEKNTETLFAEQKINRAPQDIKLIFKDKGNTLSLQGFIEQGTRLIIAEKNKKIAHTNFIENGYFNVDIPVSRITELSDLVLLTEDKQKSQGHLIYPIKTAADEGRPYPENEYGILSWSNDEWNSYILKSSSKYDFNVKYNSYRDGLIEIRSYNPSGNTSVGIGSWLDDKNLFVSGNVLPTIKRNVEDTGRDDDIARTKLFLKMWDRTEIEILRFIGKESFEQFQRYLNKDEIFYYQGSETIGTIPPKDSDPARSKRSLPLEEESAKEGKDENLPEPAPIASKTQESHQPHTREATKEAQAQEGIAQLIQPEEPQAIEAGSLKKESLPLPQPMDFNAPATAEHPDSEPSPEAKADDTPAEEQALQAADASDASLPPAAAIEELDEKDDAEPTQNPVELLNPITSEENTTADTTPSFTLNAPKDAPDAVKALVTLDNRPEYELELIDNQGVFTVEMPLAEGPHQLKVKFIEPDGDWIRLDKTFTIDASSERILSSLETPDRYQSDLSAGSKTSPSKENEDILMMTPVLHLPEHEEESTYY</sequence>
<accession>A0A249DYH5</accession>
<feature type="region of interest" description="Disordered" evidence="2">
    <location>
        <begin position="554"/>
        <end position="576"/>
    </location>
</feature>
<feature type="domain" description="Bacterial Ig-like" evidence="3">
    <location>
        <begin position="225"/>
        <end position="310"/>
    </location>
</feature>
<gene>
    <name evidence="4" type="ORF">BA171_02125</name>
</gene>
<reference evidence="4 5" key="2">
    <citation type="submission" date="2017-09" db="EMBL/GenBank/DDBJ databases">
        <title>The genome of whitefly Bemisia tabaci, a global crop pest, provides novel insights into virus transmission, host adaptation and insecticide resistance.</title>
        <authorList>
            <person name="Kaur N."/>
            <person name="Kliot A."/>
            <person name="Pinheiro P.V."/>
            <person name="Luan J."/>
            <person name="Zheng Y."/>
            <person name="Liu W."/>
            <person name="Sun H."/>
            <person name="Yang X."/>
            <person name="Xu Y."/>
            <person name="Luo Y."/>
            <person name="Kruse A."/>
            <person name="Fisher T.W."/>
            <person name="Nelson D.R."/>
            <person name="Elimelech M."/>
            <person name="MacCoss M."/>
            <person name="Johnson R."/>
            <person name="Cohen E."/>
            <person name="Hunter W.B."/>
            <person name="Brown J.K."/>
            <person name="Jander G."/>
            <person name="Cilia M."/>
            <person name="Douglas A.E."/>
            <person name="Ghanim M."/>
            <person name="Simmons A.M."/>
            <person name="Wintermantel W.M."/>
            <person name="Ling K.-S."/>
            <person name="Fei Z."/>
        </authorList>
    </citation>
    <scope>NUCLEOTIDE SEQUENCE [LARGE SCALE GENOMIC DNA]</scope>
    <source>
        <strain evidence="4 5">MEAM1</strain>
    </source>
</reference>
<dbReference type="InterPro" id="IPR013783">
    <property type="entry name" value="Ig-like_fold"/>
</dbReference>
<dbReference type="Gene3D" id="6.20.50.90">
    <property type="match status" value="1"/>
</dbReference>
<feature type="domain" description="Bacterial Ig-like" evidence="3">
    <location>
        <begin position="341"/>
        <end position="421"/>
    </location>
</feature>
<name>A0A249DYH5_9ENTR</name>
<feature type="domain" description="Bacterial Ig-like" evidence="3">
    <location>
        <begin position="1522"/>
        <end position="1628"/>
    </location>
</feature>
<dbReference type="Proteomes" id="UP000216438">
    <property type="component" value="Chromosome"/>
</dbReference>
<dbReference type="RefSeq" id="WP_095591341.1">
    <property type="nucleotide sequence ID" value="NZ_CP016303.1"/>
</dbReference>
<evidence type="ECO:0000313" key="4">
    <source>
        <dbReference type="EMBL" id="ASX25957.1"/>
    </source>
</evidence>
<feature type="domain" description="Bacterial Ig-like" evidence="3">
    <location>
        <begin position="2118"/>
        <end position="2224"/>
    </location>
</feature>
<feature type="compositionally biased region" description="Polar residues" evidence="2">
    <location>
        <begin position="3622"/>
        <end position="3649"/>
    </location>
</feature>
<feature type="domain" description="Bacterial Ig-like" evidence="3">
    <location>
        <begin position="3041"/>
        <end position="3144"/>
    </location>
</feature>
<evidence type="ECO:0000259" key="3">
    <source>
        <dbReference type="Pfam" id="PF19077"/>
    </source>
</evidence>
<feature type="domain" description="Bacterial Ig-like" evidence="3">
    <location>
        <begin position="555"/>
        <end position="638"/>
    </location>
</feature>
<feature type="region of interest" description="Disordered" evidence="2">
    <location>
        <begin position="3726"/>
        <end position="3770"/>
    </location>
</feature>
<feature type="domain" description="Bacterial Ig-like" evidence="3">
    <location>
        <begin position="661"/>
        <end position="749"/>
    </location>
</feature>
<feature type="compositionally biased region" description="Basic and acidic residues" evidence="2">
    <location>
        <begin position="3516"/>
        <end position="3528"/>
    </location>
</feature>
<feature type="domain" description="Bacterial Ig-like" evidence="3">
    <location>
        <begin position="2610"/>
        <end position="2694"/>
    </location>
</feature>